<dbReference type="InterPro" id="IPR006145">
    <property type="entry name" value="PsdUridine_synth_RsuA/RluA"/>
</dbReference>
<dbReference type="KEGG" id="tsph:KIH39_17555"/>
<name>A0A8E6B3W4_9BACT</name>
<keyword evidence="7" id="KW-1185">Reference proteome</keyword>
<protein>
    <submittedName>
        <fullName evidence="6">RluA family pseudouridine synthase</fullName>
    </submittedName>
</protein>
<dbReference type="Gene3D" id="3.30.2350.10">
    <property type="entry name" value="Pseudouridine synthase"/>
    <property type="match status" value="1"/>
</dbReference>
<dbReference type="PROSITE" id="PS01129">
    <property type="entry name" value="PSI_RLU"/>
    <property type="match status" value="1"/>
</dbReference>
<feature type="domain" description="RNA-binding S4" evidence="5">
    <location>
        <begin position="13"/>
        <end position="79"/>
    </location>
</feature>
<dbReference type="CDD" id="cd02869">
    <property type="entry name" value="PseudoU_synth_RluA_like"/>
    <property type="match status" value="1"/>
</dbReference>
<dbReference type="SUPFAM" id="SSF55174">
    <property type="entry name" value="Alpha-L RNA-binding motif"/>
    <property type="match status" value="1"/>
</dbReference>
<reference evidence="6" key="1">
    <citation type="submission" date="2021-05" db="EMBL/GenBank/DDBJ databases">
        <title>Complete genome sequence of the cellulolytic planctomycete Telmatocola sphagniphila SP2T and characterization of the first cellulase from planctomycetes.</title>
        <authorList>
            <person name="Rakitin A.L."/>
            <person name="Beletsky A.V."/>
            <person name="Naumoff D.G."/>
            <person name="Kulichevskaya I.S."/>
            <person name="Mardanov A.V."/>
            <person name="Ravin N.V."/>
            <person name="Dedysh S.N."/>
        </authorList>
    </citation>
    <scope>NUCLEOTIDE SEQUENCE</scope>
    <source>
        <strain evidence="6">SP2T</strain>
    </source>
</reference>
<evidence type="ECO:0000256" key="2">
    <source>
        <dbReference type="ARBA" id="ARBA00023235"/>
    </source>
</evidence>
<dbReference type="SUPFAM" id="SSF55120">
    <property type="entry name" value="Pseudouridine synthase"/>
    <property type="match status" value="1"/>
</dbReference>
<proteinExistence type="inferred from homology"/>
<dbReference type="GO" id="GO:0120159">
    <property type="term" value="F:rRNA pseudouridine synthase activity"/>
    <property type="evidence" value="ECO:0007669"/>
    <property type="project" value="UniProtKB-ARBA"/>
</dbReference>
<keyword evidence="3" id="KW-0694">RNA-binding</keyword>
<evidence type="ECO:0000256" key="4">
    <source>
        <dbReference type="SAM" id="MobiDB-lite"/>
    </source>
</evidence>
<evidence type="ECO:0000256" key="1">
    <source>
        <dbReference type="ARBA" id="ARBA00010876"/>
    </source>
</evidence>
<dbReference type="Pfam" id="PF00849">
    <property type="entry name" value="PseudoU_synth_2"/>
    <property type="match status" value="1"/>
</dbReference>
<comment type="similarity">
    <text evidence="1">Belongs to the pseudouridine synthase RluA family.</text>
</comment>
<dbReference type="EMBL" id="CP074694">
    <property type="protein sequence ID" value="QVL30651.1"/>
    <property type="molecule type" value="Genomic_DNA"/>
</dbReference>
<evidence type="ECO:0000256" key="3">
    <source>
        <dbReference type="PROSITE-ProRule" id="PRU00182"/>
    </source>
</evidence>
<dbReference type="InterPro" id="IPR020103">
    <property type="entry name" value="PsdUridine_synth_cat_dom_sf"/>
</dbReference>
<keyword evidence="2" id="KW-0413">Isomerase</keyword>
<feature type="region of interest" description="Disordered" evidence="4">
    <location>
        <begin position="52"/>
        <end position="88"/>
    </location>
</feature>
<dbReference type="CDD" id="cd00165">
    <property type="entry name" value="S4"/>
    <property type="match status" value="1"/>
</dbReference>
<dbReference type="PANTHER" id="PTHR21600">
    <property type="entry name" value="MITOCHONDRIAL RNA PSEUDOURIDINE SYNTHASE"/>
    <property type="match status" value="1"/>
</dbReference>
<evidence type="ECO:0000313" key="7">
    <source>
        <dbReference type="Proteomes" id="UP000676194"/>
    </source>
</evidence>
<accession>A0A8E6B3W4</accession>
<dbReference type="GO" id="GO:0000455">
    <property type="term" value="P:enzyme-directed rRNA pseudouridine synthesis"/>
    <property type="evidence" value="ECO:0007669"/>
    <property type="project" value="TreeGrafter"/>
</dbReference>
<dbReference type="SMART" id="SM00363">
    <property type="entry name" value="S4"/>
    <property type="match status" value="1"/>
</dbReference>
<evidence type="ECO:0000313" key="6">
    <source>
        <dbReference type="EMBL" id="QVL30651.1"/>
    </source>
</evidence>
<dbReference type="GO" id="GO:0003723">
    <property type="term" value="F:RNA binding"/>
    <property type="evidence" value="ECO:0007669"/>
    <property type="project" value="UniProtKB-KW"/>
</dbReference>
<organism evidence="6 7">
    <name type="scientific">Telmatocola sphagniphila</name>
    <dbReference type="NCBI Taxonomy" id="1123043"/>
    <lineage>
        <taxon>Bacteria</taxon>
        <taxon>Pseudomonadati</taxon>
        <taxon>Planctomycetota</taxon>
        <taxon>Planctomycetia</taxon>
        <taxon>Gemmatales</taxon>
        <taxon>Gemmataceae</taxon>
    </lineage>
</organism>
<dbReference type="PROSITE" id="PS50889">
    <property type="entry name" value="S4"/>
    <property type="match status" value="1"/>
</dbReference>
<evidence type="ECO:0000259" key="5">
    <source>
        <dbReference type="SMART" id="SM00363"/>
    </source>
</evidence>
<dbReference type="InterPro" id="IPR050188">
    <property type="entry name" value="RluA_PseudoU_synthase"/>
</dbReference>
<gene>
    <name evidence="6" type="ORF">KIH39_17555</name>
</gene>
<dbReference type="RefSeq" id="WP_213494522.1">
    <property type="nucleotide sequence ID" value="NZ_CP074694.1"/>
</dbReference>
<dbReference type="PANTHER" id="PTHR21600:SF87">
    <property type="entry name" value="RNA PSEUDOURIDYLATE SYNTHASE DOMAIN-CONTAINING PROTEIN 1"/>
    <property type="match status" value="1"/>
</dbReference>
<sequence>MPTFAFEREDRQLTLAAFLRRKLSLSWSQAKTLIETDKVFINGQKCRQVDQRPKIGAQIEVREPAQHTSSRPRPVAPRPERTAPVYEGPTPKIVYLDGDLVVVDKPAGLTTMRDREEAEEFGAGKRKFLPATLADLLPGLLGEPNHKVTAVHRIDRDTSGLVVFARNRPTAQKLEDDFRAHRLERRYLALTRGVPPEGRLESYLVRDRGDGRRGSGSESAEGAQKAVSYFHVQQTFGDYALVECRLETGRTHQVRIHLGEAGAPLCGEKIYDRPLHGKPVPDESGATRQLLHAAVLGLTHPTTGQTLKWESELPTDMQRVLDRLIANS</sequence>
<dbReference type="InterPro" id="IPR002942">
    <property type="entry name" value="S4_RNA-bd"/>
</dbReference>
<dbReference type="Proteomes" id="UP000676194">
    <property type="component" value="Chromosome"/>
</dbReference>
<dbReference type="InterPro" id="IPR006224">
    <property type="entry name" value="PsdUridine_synth_RluA-like_CS"/>
</dbReference>
<dbReference type="AlphaFoldDB" id="A0A8E6B3W4"/>